<dbReference type="EMBL" id="JANAVB010005597">
    <property type="protein sequence ID" value="KAJ6846814.1"/>
    <property type="molecule type" value="Genomic_DNA"/>
</dbReference>
<name>A0AAX6I229_IRIPA</name>
<dbReference type="PANTHER" id="PTHR33728">
    <property type="entry name" value="CTTNBP 2 AMINO-TERMINAL-LIKE PROTEIN"/>
    <property type="match status" value="1"/>
</dbReference>
<comment type="caution">
    <text evidence="2">The sequence shown here is derived from an EMBL/GenBank/DDBJ whole genome shotgun (WGS) entry which is preliminary data.</text>
</comment>
<organism evidence="2 3">
    <name type="scientific">Iris pallida</name>
    <name type="common">Sweet iris</name>
    <dbReference type="NCBI Taxonomy" id="29817"/>
    <lineage>
        <taxon>Eukaryota</taxon>
        <taxon>Viridiplantae</taxon>
        <taxon>Streptophyta</taxon>
        <taxon>Embryophyta</taxon>
        <taxon>Tracheophyta</taxon>
        <taxon>Spermatophyta</taxon>
        <taxon>Magnoliopsida</taxon>
        <taxon>Liliopsida</taxon>
        <taxon>Asparagales</taxon>
        <taxon>Iridaceae</taxon>
        <taxon>Iridoideae</taxon>
        <taxon>Irideae</taxon>
        <taxon>Iris</taxon>
    </lineage>
</organism>
<evidence type="ECO:0000313" key="3">
    <source>
        <dbReference type="Proteomes" id="UP001140949"/>
    </source>
</evidence>
<dbReference type="Proteomes" id="UP001140949">
    <property type="component" value="Unassembled WGS sequence"/>
</dbReference>
<feature type="region of interest" description="Disordered" evidence="1">
    <location>
        <begin position="53"/>
        <end position="101"/>
    </location>
</feature>
<reference evidence="2" key="2">
    <citation type="submission" date="2023-04" db="EMBL/GenBank/DDBJ databases">
        <authorList>
            <person name="Bruccoleri R.E."/>
            <person name="Oakeley E.J."/>
            <person name="Faust A.-M."/>
            <person name="Dessus-Babus S."/>
            <person name="Altorfer M."/>
            <person name="Burckhardt D."/>
            <person name="Oertli M."/>
            <person name="Naumann U."/>
            <person name="Petersen F."/>
            <person name="Wong J."/>
        </authorList>
    </citation>
    <scope>NUCLEOTIDE SEQUENCE</scope>
    <source>
        <strain evidence="2">GSM-AAB239-AS_SAM_17_03QT</strain>
        <tissue evidence="2">Leaf</tissue>
    </source>
</reference>
<feature type="region of interest" description="Disordered" evidence="1">
    <location>
        <begin position="1"/>
        <end position="33"/>
    </location>
</feature>
<reference evidence="2" key="1">
    <citation type="journal article" date="2023" name="GigaByte">
        <title>Genome assembly of the bearded iris, Iris pallida Lam.</title>
        <authorList>
            <person name="Bruccoleri R.E."/>
            <person name="Oakeley E.J."/>
            <person name="Faust A.M.E."/>
            <person name="Altorfer M."/>
            <person name="Dessus-Babus S."/>
            <person name="Burckhardt D."/>
            <person name="Oertli M."/>
            <person name="Naumann U."/>
            <person name="Petersen F."/>
            <person name="Wong J."/>
        </authorList>
    </citation>
    <scope>NUCLEOTIDE SEQUENCE</scope>
    <source>
        <strain evidence="2">GSM-AAB239-AS_SAM_17_03QT</strain>
    </source>
</reference>
<evidence type="ECO:0000313" key="2">
    <source>
        <dbReference type="EMBL" id="KAJ6846814.1"/>
    </source>
</evidence>
<dbReference type="AlphaFoldDB" id="A0AAX6I229"/>
<evidence type="ECO:0000256" key="1">
    <source>
        <dbReference type="SAM" id="MobiDB-lite"/>
    </source>
</evidence>
<dbReference type="PANTHER" id="PTHR33728:SF21">
    <property type="entry name" value="TRANSMEMBRANE PROTEIN"/>
    <property type="match status" value="1"/>
</dbReference>
<gene>
    <name evidence="2" type="ORF">M6B38_283405</name>
</gene>
<feature type="compositionally biased region" description="Basic and acidic residues" evidence="1">
    <location>
        <begin position="10"/>
        <end position="20"/>
    </location>
</feature>
<protein>
    <submittedName>
        <fullName evidence="2">Uncharacterized protein</fullName>
    </submittedName>
</protein>
<feature type="compositionally biased region" description="Basic residues" evidence="1">
    <location>
        <begin position="76"/>
        <end position="88"/>
    </location>
</feature>
<keyword evidence="3" id="KW-1185">Reference proteome</keyword>
<proteinExistence type="predicted"/>
<sequence>MRGPAMRLSTCREEEGEGRGRGRRRRGAGGEVEALRQLRQRGLLRLRRHRHTHLHVPRHGHLREVPPPQSPLPLLLRRRPPPPPRRRRREEGRPRGPAPELLGQARLSFPKMSIYAKGVSVLMPGNDIPTFIAHPAPVPCPPERISWPPHQNIPIGGSSSVSS</sequence>
<accession>A0AAX6I229</accession>
<feature type="region of interest" description="Disordered" evidence="1">
    <location>
        <begin position="143"/>
        <end position="163"/>
    </location>
</feature>